<reference evidence="1" key="1">
    <citation type="journal article" date="2022" name="bioRxiv">
        <title>Sequencing and chromosome-scale assembly of the giantPleurodeles waltlgenome.</title>
        <authorList>
            <person name="Brown T."/>
            <person name="Elewa A."/>
            <person name="Iarovenko S."/>
            <person name="Subramanian E."/>
            <person name="Araus A.J."/>
            <person name="Petzold A."/>
            <person name="Susuki M."/>
            <person name="Suzuki K.-i.T."/>
            <person name="Hayashi T."/>
            <person name="Toyoda A."/>
            <person name="Oliveira C."/>
            <person name="Osipova E."/>
            <person name="Leigh N.D."/>
            <person name="Simon A."/>
            <person name="Yun M.H."/>
        </authorList>
    </citation>
    <scope>NUCLEOTIDE SEQUENCE</scope>
    <source>
        <strain evidence="1">20211129_DDA</strain>
        <tissue evidence="1">Liver</tissue>
    </source>
</reference>
<keyword evidence="2" id="KW-1185">Reference proteome</keyword>
<dbReference type="Proteomes" id="UP001066276">
    <property type="component" value="Chromosome 1_1"/>
</dbReference>
<evidence type="ECO:0000313" key="1">
    <source>
        <dbReference type="EMBL" id="KAJ1215072.1"/>
    </source>
</evidence>
<protein>
    <submittedName>
        <fullName evidence="1">Uncharacterized protein</fullName>
    </submittedName>
</protein>
<evidence type="ECO:0000313" key="2">
    <source>
        <dbReference type="Proteomes" id="UP001066276"/>
    </source>
</evidence>
<gene>
    <name evidence="1" type="ORF">NDU88_002682</name>
</gene>
<proteinExistence type="predicted"/>
<comment type="caution">
    <text evidence="1">The sequence shown here is derived from an EMBL/GenBank/DDBJ whole genome shotgun (WGS) entry which is preliminary data.</text>
</comment>
<organism evidence="1 2">
    <name type="scientific">Pleurodeles waltl</name>
    <name type="common">Iberian ribbed newt</name>
    <dbReference type="NCBI Taxonomy" id="8319"/>
    <lineage>
        <taxon>Eukaryota</taxon>
        <taxon>Metazoa</taxon>
        <taxon>Chordata</taxon>
        <taxon>Craniata</taxon>
        <taxon>Vertebrata</taxon>
        <taxon>Euteleostomi</taxon>
        <taxon>Amphibia</taxon>
        <taxon>Batrachia</taxon>
        <taxon>Caudata</taxon>
        <taxon>Salamandroidea</taxon>
        <taxon>Salamandridae</taxon>
        <taxon>Pleurodelinae</taxon>
        <taxon>Pleurodeles</taxon>
    </lineage>
</organism>
<dbReference type="AlphaFoldDB" id="A0AAV7WQY6"/>
<dbReference type="EMBL" id="JANPWB010000001">
    <property type="protein sequence ID" value="KAJ1215072.1"/>
    <property type="molecule type" value="Genomic_DNA"/>
</dbReference>
<accession>A0AAV7WQY6</accession>
<sequence length="116" mass="12974">MLKGNSGRGGAHLGARRARAEQRVFLLGGAGTVVKAARRLPPLLGSRRWRGRVSPAASPQGSRRWIDLLHRCQRCLPREICRPSPLPAGRCRFLGCTGVSARQMGHRGRGWWHYQW</sequence>
<name>A0AAV7WQY6_PLEWA</name>